<dbReference type="Gene3D" id="3.20.20.140">
    <property type="entry name" value="Metal-dependent hydrolases"/>
    <property type="match status" value="1"/>
</dbReference>
<dbReference type="Pfam" id="PF01026">
    <property type="entry name" value="TatD_DNase"/>
    <property type="match status" value="1"/>
</dbReference>
<dbReference type="PANTHER" id="PTHR46363">
    <property type="entry name" value="DEOXYRIBONUCLEASE TATDN2-RELATED"/>
    <property type="match status" value="1"/>
</dbReference>
<dbReference type="InterPro" id="IPR032466">
    <property type="entry name" value="Metal_Hydrolase"/>
</dbReference>
<dbReference type="InterPro" id="IPR001130">
    <property type="entry name" value="TatD-like"/>
</dbReference>
<sequence length="456" mass="51536">MNHCFVDNFCVASVSSHCDQRCGQRNHIPSDIPIYDGHIHLNQMTSKIQSDLLSIKVTPPIRQFYFINNNHKPDEWLIPNPSLNSSHVHIRSTIGIHPKYFTPKSLYQTLDNLRTYLEISHHNQSPENKIVAVGECGLDETSTTSIKHQIFVFEKQIDLAMQFDLPIVLHCRGSHLYKKLFDCLKSRISDKNQRLHWHWINSNANLYIVDLFLNQFPNSYIGLNGSITYETNFENTLMFKNWLIDRSRYLPDRLIFETDYPYLSPRNLHGTYDPSCALLATSEYLSKTIDDANQNALSYLQFSNRNIETIRADDEIQMIVSISSSSTNSYVPPTTSSPSSMTTSSLQNLSSQSSISSPTVTISSSSLISSSSSAASLSSSSTISYSTANSSSYSAISYSNSSIPIEIQETTSRVSTVDKKSNSCRIKLNIGIDSLWFCADHDDMHQDEDETENENK</sequence>
<reference evidence="3" key="1">
    <citation type="submission" date="2021-02" db="EMBL/GenBank/DDBJ databases">
        <authorList>
            <person name="Nowell W R."/>
        </authorList>
    </citation>
    <scope>NUCLEOTIDE SEQUENCE</scope>
</reference>
<dbReference type="EMBL" id="CAJNYV010003464">
    <property type="protein sequence ID" value="CAF3571285.1"/>
    <property type="molecule type" value="Genomic_DNA"/>
</dbReference>
<feature type="region of interest" description="Disordered" evidence="2">
    <location>
        <begin position="325"/>
        <end position="356"/>
    </location>
</feature>
<comment type="similarity">
    <text evidence="1">Belongs to the metallo-dependent hydrolases superfamily. TatD-type hydrolase family.</text>
</comment>
<organism evidence="3 4">
    <name type="scientific">Rotaria socialis</name>
    <dbReference type="NCBI Taxonomy" id="392032"/>
    <lineage>
        <taxon>Eukaryota</taxon>
        <taxon>Metazoa</taxon>
        <taxon>Spiralia</taxon>
        <taxon>Gnathifera</taxon>
        <taxon>Rotifera</taxon>
        <taxon>Eurotatoria</taxon>
        <taxon>Bdelloidea</taxon>
        <taxon>Philodinida</taxon>
        <taxon>Philodinidae</taxon>
        <taxon>Rotaria</taxon>
    </lineage>
</organism>
<dbReference type="GO" id="GO:0016788">
    <property type="term" value="F:hydrolase activity, acting on ester bonds"/>
    <property type="evidence" value="ECO:0007669"/>
    <property type="project" value="InterPro"/>
</dbReference>
<evidence type="ECO:0000256" key="2">
    <source>
        <dbReference type="SAM" id="MobiDB-lite"/>
    </source>
</evidence>
<name>A0A818LKC8_9BILA</name>
<dbReference type="AlphaFoldDB" id="A0A818LKC8"/>
<evidence type="ECO:0000313" key="3">
    <source>
        <dbReference type="EMBL" id="CAF3571285.1"/>
    </source>
</evidence>
<gene>
    <name evidence="3" type="ORF">KIK155_LOCUS19456</name>
</gene>
<comment type="caution">
    <text evidence="3">The sequence shown here is derived from an EMBL/GenBank/DDBJ whole genome shotgun (WGS) entry which is preliminary data.</text>
</comment>
<protein>
    <submittedName>
        <fullName evidence="3">Uncharacterized protein</fullName>
    </submittedName>
</protein>
<evidence type="ECO:0000256" key="1">
    <source>
        <dbReference type="ARBA" id="ARBA00009275"/>
    </source>
</evidence>
<dbReference type="PANTHER" id="PTHR46363:SF1">
    <property type="entry name" value="DEOXYRIBONUCLEASE TATDN2-RELATED"/>
    <property type="match status" value="1"/>
</dbReference>
<dbReference type="Proteomes" id="UP000663865">
    <property type="component" value="Unassembled WGS sequence"/>
</dbReference>
<dbReference type="SUPFAM" id="SSF51556">
    <property type="entry name" value="Metallo-dependent hydrolases"/>
    <property type="match status" value="1"/>
</dbReference>
<evidence type="ECO:0000313" key="4">
    <source>
        <dbReference type="Proteomes" id="UP000663865"/>
    </source>
</evidence>
<proteinExistence type="inferred from homology"/>
<accession>A0A818LKC8</accession>